<accession>A0A0F9M208</accession>
<sequence>MMQMTSTPTNYQSLPNVPGINAMPQGVPRGPWSNLYRTAPGSSLPSQMMLYGGAGGLGRAPAVQIVGGLGEASTGKKTAILLMNTVFAAIIGTVVAMGVGSSNPVRNTAIGMGGVAFVTGLYFWAATSNGAEA</sequence>
<gene>
    <name evidence="2" type="ORF">LCGC14_1144630</name>
</gene>
<dbReference type="EMBL" id="LAZR01005460">
    <property type="protein sequence ID" value="KKM99753.1"/>
    <property type="molecule type" value="Genomic_DNA"/>
</dbReference>
<protein>
    <submittedName>
        <fullName evidence="2">Uncharacterized protein</fullName>
    </submittedName>
</protein>
<evidence type="ECO:0000313" key="2">
    <source>
        <dbReference type="EMBL" id="KKM99753.1"/>
    </source>
</evidence>
<name>A0A0F9M208_9ZZZZ</name>
<keyword evidence="1" id="KW-0812">Transmembrane</keyword>
<dbReference type="AlphaFoldDB" id="A0A0F9M208"/>
<organism evidence="2">
    <name type="scientific">marine sediment metagenome</name>
    <dbReference type="NCBI Taxonomy" id="412755"/>
    <lineage>
        <taxon>unclassified sequences</taxon>
        <taxon>metagenomes</taxon>
        <taxon>ecological metagenomes</taxon>
    </lineage>
</organism>
<keyword evidence="1" id="KW-0472">Membrane</keyword>
<keyword evidence="1" id="KW-1133">Transmembrane helix</keyword>
<reference evidence="2" key="1">
    <citation type="journal article" date="2015" name="Nature">
        <title>Complex archaea that bridge the gap between prokaryotes and eukaryotes.</title>
        <authorList>
            <person name="Spang A."/>
            <person name="Saw J.H."/>
            <person name="Jorgensen S.L."/>
            <person name="Zaremba-Niedzwiedzka K."/>
            <person name="Martijn J."/>
            <person name="Lind A.E."/>
            <person name="van Eijk R."/>
            <person name="Schleper C."/>
            <person name="Guy L."/>
            <person name="Ettema T.J."/>
        </authorList>
    </citation>
    <scope>NUCLEOTIDE SEQUENCE</scope>
</reference>
<evidence type="ECO:0000256" key="1">
    <source>
        <dbReference type="SAM" id="Phobius"/>
    </source>
</evidence>
<feature type="transmembrane region" description="Helical" evidence="1">
    <location>
        <begin position="79"/>
        <end position="99"/>
    </location>
</feature>
<feature type="transmembrane region" description="Helical" evidence="1">
    <location>
        <begin position="105"/>
        <end position="125"/>
    </location>
</feature>
<proteinExistence type="predicted"/>
<comment type="caution">
    <text evidence="2">The sequence shown here is derived from an EMBL/GenBank/DDBJ whole genome shotgun (WGS) entry which is preliminary data.</text>
</comment>